<dbReference type="InterPro" id="IPR001387">
    <property type="entry name" value="Cro/C1-type_HTH"/>
</dbReference>
<dbReference type="Proteomes" id="UP000635606">
    <property type="component" value="Unassembled WGS sequence"/>
</dbReference>
<reference evidence="2" key="1">
    <citation type="submission" date="2021-01" db="EMBL/GenBank/DDBJ databases">
        <title>Whole genome shotgun sequence of Virgisporangium ochraceum NBRC 16418.</title>
        <authorList>
            <person name="Komaki H."/>
            <person name="Tamura T."/>
        </authorList>
    </citation>
    <scope>NUCLEOTIDE SEQUENCE</scope>
    <source>
        <strain evidence="2">NBRC 16418</strain>
    </source>
</reference>
<dbReference type="GO" id="GO:0003677">
    <property type="term" value="F:DNA binding"/>
    <property type="evidence" value="ECO:0007669"/>
    <property type="project" value="InterPro"/>
</dbReference>
<dbReference type="CDD" id="cd00093">
    <property type="entry name" value="HTH_XRE"/>
    <property type="match status" value="1"/>
</dbReference>
<organism evidence="2 3">
    <name type="scientific">Virgisporangium ochraceum</name>
    <dbReference type="NCBI Taxonomy" id="65505"/>
    <lineage>
        <taxon>Bacteria</taxon>
        <taxon>Bacillati</taxon>
        <taxon>Actinomycetota</taxon>
        <taxon>Actinomycetes</taxon>
        <taxon>Micromonosporales</taxon>
        <taxon>Micromonosporaceae</taxon>
        <taxon>Virgisporangium</taxon>
    </lineage>
</organism>
<proteinExistence type="predicted"/>
<dbReference type="PROSITE" id="PS50943">
    <property type="entry name" value="HTH_CROC1"/>
    <property type="match status" value="1"/>
</dbReference>
<dbReference type="Gene3D" id="1.10.260.40">
    <property type="entry name" value="lambda repressor-like DNA-binding domains"/>
    <property type="match status" value="1"/>
</dbReference>
<feature type="domain" description="HTH cro/C1-type" evidence="1">
    <location>
        <begin position="18"/>
        <end position="79"/>
    </location>
</feature>
<gene>
    <name evidence="2" type="ORF">Voc01_035820</name>
</gene>
<dbReference type="SUPFAM" id="SSF47413">
    <property type="entry name" value="lambda repressor-like DNA-binding domains"/>
    <property type="match status" value="1"/>
</dbReference>
<dbReference type="InterPro" id="IPR010982">
    <property type="entry name" value="Lambda_DNA-bd_dom_sf"/>
</dbReference>
<dbReference type="EMBL" id="BOPH01000045">
    <property type="protein sequence ID" value="GIJ68665.1"/>
    <property type="molecule type" value="Genomic_DNA"/>
</dbReference>
<dbReference type="RefSeq" id="WP_203928608.1">
    <property type="nucleotide sequence ID" value="NZ_BOPH01000045.1"/>
</dbReference>
<accession>A0A8J4EAT8</accession>
<dbReference type="AlphaFoldDB" id="A0A8J4EAT8"/>
<keyword evidence="3" id="KW-1185">Reference proteome</keyword>
<evidence type="ECO:0000259" key="1">
    <source>
        <dbReference type="PROSITE" id="PS50943"/>
    </source>
</evidence>
<protein>
    <recommendedName>
        <fullName evidence="1">HTH cro/C1-type domain-containing protein</fullName>
    </recommendedName>
</protein>
<name>A0A8J4EAT8_9ACTN</name>
<comment type="caution">
    <text evidence="2">The sequence shown here is derived from an EMBL/GenBank/DDBJ whole genome shotgun (WGS) entry which is preliminary data.</text>
</comment>
<evidence type="ECO:0000313" key="2">
    <source>
        <dbReference type="EMBL" id="GIJ68665.1"/>
    </source>
</evidence>
<sequence>MATSSQRSAAGESLGARLAQLRVARGRTQLRLAELLCAASGSATVTRHEVSRWEREQRVPSAYWLRWLAVVLEVPLAELELAAAFARGVRAAGRRAAPAGLSVEASVEPPVPSVGADDWRYWSRSAPPPGSGRPWTTAELRRLDDLVGGADLSPLVDEALHAVVAGVRGDPGPAGSSAVSELAQLAGWVNADGGNAPAARVAYRLGLRVARASGDAAVVGHLLGDVAQLTAEPVRALALARAGVEEVAHCGSAAVRALALQRVAHAAARAGDADTCEGAVIGAERLFARRRPGDDPARLYWLTDDAVAALSGRCFAVLRRPGLAVPLLSDALAGIRGPRAVAVYTSWLAEAYLDAGVPERAAELAEEALVAAVRSGSVRAATRARALHARLVAGPRAPVEGYLRVAADGLSYLADVTGPAAAAAAGSG</sequence>
<evidence type="ECO:0000313" key="3">
    <source>
        <dbReference type="Proteomes" id="UP000635606"/>
    </source>
</evidence>